<dbReference type="AlphaFoldDB" id="A0A365YBN1"/>
<keyword evidence="2" id="KW-0732">Signal</keyword>
<name>A0A365YBN1_9MICC</name>
<proteinExistence type="predicted"/>
<reference evidence="3 4" key="1">
    <citation type="submission" date="2018-01" db="EMBL/GenBank/DDBJ databases">
        <title>Glutamicibacter soli strain NHPC-3 Whole genome sequence and assembly.</title>
        <authorList>
            <person name="Choudhury P."/>
            <person name="Gupta D."/>
            <person name="Sengupta K."/>
            <person name="Jawed A."/>
            <person name="Sultana N."/>
            <person name="Saha P."/>
        </authorList>
    </citation>
    <scope>NUCLEOTIDE SEQUENCE [LARGE SCALE GENOMIC DNA]</scope>
    <source>
        <strain evidence="3 4">NHPC-3</strain>
    </source>
</reference>
<dbReference type="RefSeq" id="WP_113607633.1">
    <property type="nucleotide sequence ID" value="NZ_POAF01000006.1"/>
</dbReference>
<feature type="signal peptide" evidence="2">
    <location>
        <begin position="1"/>
        <end position="26"/>
    </location>
</feature>
<dbReference type="Proteomes" id="UP000252167">
    <property type="component" value="Unassembled WGS sequence"/>
</dbReference>
<evidence type="ECO:0000313" key="3">
    <source>
        <dbReference type="EMBL" id="RBM00105.1"/>
    </source>
</evidence>
<evidence type="ECO:0000313" key="4">
    <source>
        <dbReference type="Proteomes" id="UP000252167"/>
    </source>
</evidence>
<dbReference type="EMBL" id="POAF01000006">
    <property type="protein sequence ID" value="RBM00105.1"/>
    <property type="molecule type" value="Genomic_DNA"/>
</dbReference>
<sequence length="302" mass="33089">MEVVIRNRILGLAVAAAFLLSGCSSTPPQQPEVAPPAVGSTASSPAAEAVAPSSAQTAEQSVEPLRNSGQDWADEKIQMWVDNSGIKSTKGFLYPYNLMTGWTSPKAGVIDIKLANDMVFNKDGMQESYQGPTDELRFMGLIMFESIGKDSPELETITFSTENNKYSGTYTRALTGADPEDREAWAQEKYVQWLNSMNDTYESFCKAEITSLKIYRQCIPSDPHAYIDKVESPAPGELMVTLEDGPWMDGTYDLPASGFVSSNMMIRITEKNDGLQPLEKLTVTARGGEDTSVEEYDESING</sequence>
<gene>
    <name evidence="3" type="ORF">C1H84_13345</name>
</gene>
<feature type="compositionally biased region" description="Low complexity" evidence="1">
    <location>
        <begin position="35"/>
        <end position="58"/>
    </location>
</feature>
<accession>A0A365YBN1</accession>
<dbReference type="PROSITE" id="PS51257">
    <property type="entry name" value="PROKAR_LIPOPROTEIN"/>
    <property type="match status" value="1"/>
</dbReference>
<protein>
    <submittedName>
        <fullName evidence="3">Uncharacterized protein</fullName>
    </submittedName>
</protein>
<organism evidence="3 4">
    <name type="scientific">Glutamicibacter soli</name>
    <dbReference type="NCBI Taxonomy" id="453836"/>
    <lineage>
        <taxon>Bacteria</taxon>
        <taxon>Bacillati</taxon>
        <taxon>Actinomycetota</taxon>
        <taxon>Actinomycetes</taxon>
        <taxon>Micrococcales</taxon>
        <taxon>Micrococcaceae</taxon>
        <taxon>Glutamicibacter</taxon>
    </lineage>
</organism>
<evidence type="ECO:0000256" key="2">
    <source>
        <dbReference type="SAM" id="SignalP"/>
    </source>
</evidence>
<evidence type="ECO:0000256" key="1">
    <source>
        <dbReference type="SAM" id="MobiDB-lite"/>
    </source>
</evidence>
<feature type="region of interest" description="Disordered" evidence="1">
    <location>
        <begin position="25"/>
        <end position="69"/>
    </location>
</feature>
<keyword evidence="4" id="KW-1185">Reference proteome</keyword>
<comment type="caution">
    <text evidence="3">The sequence shown here is derived from an EMBL/GenBank/DDBJ whole genome shotgun (WGS) entry which is preliminary data.</text>
</comment>
<feature type="chain" id="PRO_5039384230" evidence="2">
    <location>
        <begin position="27"/>
        <end position="302"/>
    </location>
</feature>